<dbReference type="PANTHER" id="PTHR45959:SF2">
    <property type="entry name" value="BHLH TRANSCRIPTION FACTOR"/>
    <property type="match status" value="1"/>
</dbReference>
<feature type="region of interest" description="Disordered" evidence="1">
    <location>
        <begin position="136"/>
        <end position="165"/>
    </location>
</feature>
<keyword evidence="3" id="KW-1185">Reference proteome</keyword>
<dbReference type="PANTHER" id="PTHR45959">
    <property type="entry name" value="BHLH TRANSCRIPTION FACTOR"/>
    <property type="match status" value="1"/>
</dbReference>
<evidence type="ECO:0000313" key="2">
    <source>
        <dbReference type="EMBL" id="WOK93455.1"/>
    </source>
</evidence>
<gene>
    <name evidence="2" type="ORF">Cni_G02153</name>
</gene>
<dbReference type="AlphaFoldDB" id="A0AAQ3JRZ1"/>
<organism evidence="2 3">
    <name type="scientific">Canna indica</name>
    <name type="common">Indian-shot</name>
    <dbReference type="NCBI Taxonomy" id="4628"/>
    <lineage>
        <taxon>Eukaryota</taxon>
        <taxon>Viridiplantae</taxon>
        <taxon>Streptophyta</taxon>
        <taxon>Embryophyta</taxon>
        <taxon>Tracheophyta</taxon>
        <taxon>Spermatophyta</taxon>
        <taxon>Magnoliopsida</taxon>
        <taxon>Liliopsida</taxon>
        <taxon>Zingiberales</taxon>
        <taxon>Cannaceae</taxon>
        <taxon>Canna</taxon>
    </lineage>
</organism>
<dbReference type="InterPro" id="IPR052610">
    <property type="entry name" value="bHLH_transcription_regulator"/>
</dbReference>
<dbReference type="EMBL" id="CP136890">
    <property type="protein sequence ID" value="WOK93455.1"/>
    <property type="molecule type" value="Genomic_DNA"/>
</dbReference>
<proteinExistence type="predicted"/>
<dbReference type="Proteomes" id="UP001327560">
    <property type="component" value="Chromosome 1"/>
</dbReference>
<feature type="compositionally biased region" description="Basic and acidic residues" evidence="1">
    <location>
        <begin position="138"/>
        <end position="165"/>
    </location>
</feature>
<evidence type="ECO:0000256" key="1">
    <source>
        <dbReference type="SAM" id="MobiDB-lite"/>
    </source>
</evidence>
<evidence type="ECO:0000313" key="3">
    <source>
        <dbReference type="Proteomes" id="UP001327560"/>
    </source>
</evidence>
<protein>
    <submittedName>
        <fullName evidence="2">Transcription factor bHLH18-like</fullName>
    </submittedName>
</protein>
<accession>A0AAQ3JRZ1</accession>
<sequence>MELEFRRLSFLRNTFTHGNAGNIVAEDGHRFSLFSREKLQDKVTSLEDQGAKRNVESAVLVKKSQLVDDDTSSSDENANKRLQSGETLLEIEARVCDKTILIKIHYENRKGVLVKALSEIEKLHLSVINTSVMPFTSRRRDGDDRRDGGDCGDRCGGDAKKKIRD</sequence>
<reference evidence="2 3" key="1">
    <citation type="submission" date="2023-10" db="EMBL/GenBank/DDBJ databases">
        <title>Chromosome-scale genome assembly provides insights into flower coloration mechanisms of Canna indica.</title>
        <authorList>
            <person name="Li C."/>
        </authorList>
    </citation>
    <scope>NUCLEOTIDE SEQUENCE [LARGE SCALE GENOMIC DNA]</scope>
    <source>
        <tissue evidence="2">Flower</tissue>
    </source>
</reference>
<name>A0AAQ3JRZ1_9LILI</name>